<dbReference type="EMBL" id="JAGIYY010000011">
    <property type="protein sequence ID" value="MBP0441142.1"/>
    <property type="molecule type" value="Genomic_DNA"/>
</dbReference>
<keyword evidence="3" id="KW-1185">Reference proteome</keyword>
<keyword evidence="1" id="KW-1133">Transmembrane helix</keyword>
<feature type="transmembrane region" description="Helical" evidence="1">
    <location>
        <begin position="116"/>
        <end position="138"/>
    </location>
</feature>
<sequence length="149" mass="16403">MIDDVMRFDRRAALAHDSLLGRLDGRDSMRLDRQFSFDPSFESTVVALADRLRRAEPDVSVADLLPVVADEEWRRRTRGLCRLSQPGGWRKRAFWPANDRGSPTWSAGAPKKHSTLGVSLVAFTIGFALTGAAVLVMAPEAGPLATLLQ</sequence>
<gene>
    <name evidence="2" type="ORF">J5Y06_21035</name>
</gene>
<keyword evidence="1" id="KW-0472">Membrane</keyword>
<evidence type="ECO:0000313" key="3">
    <source>
        <dbReference type="Proteomes" id="UP000666240"/>
    </source>
</evidence>
<organism evidence="2 3">
    <name type="scientific">Tianweitania sediminis</name>
    <dbReference type="NCBI Taxonomy" id="1502156"/>
    <lineage>
        <taxon>Bacteria</taxon>
        <taxon>Pseudomonadati</taxon>
        <taxon>Pseudomonadota</taxon>
        <taxon>Alphaproteobacteria</taxon>
        <taxon>Hyphomicrobiales</taxon>
        <taxon>Phyllobacteriaceae</taxon>
        <taxon>Tianweitania</taxon>
    </lineage>
</organism>
<dbReference type="AlphaFoldDB" id="A0A8J7UN57"/>
<reference evidence="2" key="1">
    <citation type="submission" date="2021-03" db="EMBL/GenBank/DDBJ databases">
        <title>Genome sequencing and assembly of Tianweitania sediminis.</title>
        <authorList>
            <person name="Chhetri G."/>
        </authorList>
    </citation>
    <scope>NUCLEOTIDE SEQUENCE</scope>
    <source>
        <strain evidence="2">Z8</strain>
    </source>
</reference>
<accession>A0A8J7UN57</accession>
<evidence type="ECO:0000313" key="2">
    <source>
        <dbReference type="EMBL" id="MBP0441142.1"/>
    </source>
</evidence>
<keyword evidence="1" id="KW-0812">Transmembrane</keyword>
<comment type="caution">
    <text evidence="2">The sequence shown here is derived from an EMBL/GenBank/DDBJ whole genome shotgun (WGS) entry which is preliminary data.</text>
</comment>
<evidence type="ECO:0000256" key="1">
    <source>
        <dbReference type="SAM" id="Phobius"/>
    </source>
</evidence>
<dbReference type="Proteomes" id="UP000666240">
    <property type="component" value="Unassembled WGS sequence"/>
</dbReference>
<name>A0A8J7UN57_9HYPH</name>
<dbReference type="RefSeq" id="WP_209337170.1">
    <property type="nucleotide sequence ID" value="NZ_JAGIYY010000011.1"/>
</dbReference>
<proteinExistence type="predicted"/>
<protein>
    <submittedName>
        <fullName evidence="2">Uncharacterized protein</fullName>
    </submittedName>
</protein>